<evidence type="ECO:0000313" key="1">
    <source>
        <dbReference type="EMBL" id="KAK8835449.1"/>
    </source>
</evidence>
<comment type="caution">
    <text evidence="1">The sequence shown here is derived from an EMBL/GenBank/DDBJ whole genome shotgun (WGS) entry which is preliminary data.</text>
</comment>
<dbReference type="EMBL" id="JAPFFF010000103">
    <property type="protein sequence ID" value="KAK8835449.1"/>
    <property type="molecule type" value="Genomic_DNA"/>
</dbReference>
<accession>A0ABR2GNF9</accession>
<organism evidence="1 2">
    <name type="scientific">Tritrichomonas musculus</name>
    <dbReference type="NCBI Taxonomy" id="1915356"/>
    <lineage>
        <taxon>Eukaryota</taxon>
        <taxon>Metamonada</taxon>
        <taxon>Parabasalia</taxon>
        <taxon>Tritrichomonadida</taxon>
        <taxon>Tritrichomonadidae</taxon>
        <taxon>Tritrichomonas</taxon>
    </lineage>
</organism>
<gene>
    <name evidence="1" type="ORF">M9Y10_004553</name>
</gene>
<keyword evidence="2" id="KW-1185">Reference proteome</keyword>
<proteinExistence type="predicted"/>
<dbReference type="Proteomes" id="UP001470230">
    <property type="component" value="Unassembled WGS sequence"/>
</dbReference>
<evidence type="ECO:0000313" key="2">
    <source>
        <dbReference type="Proteomes" id="UP001470230"/>
    </source>
</evidence>
<name>A0ABR2GNF9_9EUKA</name>
<sequence length="125" mass="14720">MSEKKNKGGRPLKEIDKKLFEEICEYFEHKVWIAEALGVDEDTLHKWVLKEYKMSFSQYLRQKKRLKDLEISKNQITLAKTNPTMAIWLGKQRLNQKENPNEKNDMGLLPSLMGVIERVANRNTN</sequence>
<protein>
    <submittedName>
        <fullName evidence="1">Uncharacterized protein</fullName>
    </submittedName>
</protein>
<reference evidence="1 2" key="1">
    <citation type="submission" date="2024-04" db="EMBL/GenBank/DDBJ databases">
        <title>Tritrichomonas musculus Genome.</title>
        <authorList>
            <person name="Alves-Ferreira E."/>
            <person name="Grigg M."/>
            <person name="Lorenzi H."/>
            <person name="Galac M."/>
        </authorList>
    </citation>
    <scope>NUCLEOTIDE SEQUENCE [LARGE SCALE GENOMIC DNA]</scope>
    <source>
        <strain evidence="1 2">EAF2021</strain>
    </source>
</reference>